<feature type="non-terminal residue" evidence="1">
    <location>
        <position position="41"/>
    </location>
</feature>
<dbReference type="AlphaFoldDB" id="A0A6J4V8E2"/>
<name>A0A6J4V8E2_9DEIN</name>
<organism evidence="1">
    <name type="scientific">uncultured Truepera sp</name>
    <dbReference type="NCBI Taxonomy" id="543023"/>
    <lineage>
        <taxon>Bacteria</taxon>
        <taxon>Thermotogati</taxon>
        <taxon>Deinococcota</taxon>
        <taxon>Deinococci</taxon>
        <taxon>Trueperales</taxon>
        <taxon>Trueperaceae</taxon>
        <taxon>Truepera</taxon>
        <taxon>environmental samples</taxon>
    </lineage>
</organism>
<reference evidence="1" key="1">
    <citation type="submission" date="2020-02" db="EMBL/GenBank/DDBJ databases">
        <authorList>
            <person name="Meier V. D."/>
        </authorList>
    </citation>
    <scope>NUCLEOTIDE SEQUENCE</scope>
    <source>
        <strain evidence="1">AVDCRST_MAG86</strain>
    </source>
</reference>
<protein>
    <submittedName>
        <fullName evidence="1">Uncharacterized protein</fullName>
    </submittedName>
</protein>
<evidence type="ECO:0000313" key="1">
    <source>
        <dbReference type="EMBL" id="CAA9568287.1"/>
    </source>
</evidence>
<dbReference type="EMBL" id="CADCWP010000095">
    <property type="protein sequence ID" value="CAA9568287.1"/>
    <property type="molecule type" value="Genomic_DNA"/>
</dbReference>
<sequence length="41" mass="4890">MREQTVRSLKLPGEKFKRKLGVKRVTFTKMLEVLKTREAQK</sequence>
<gene>
    <name evidence="1" type="ORF">AVDCRST_MAG86-1290</name>
</gene>
<accession>A0A6J4V8E2</accession>
<proteinExistence type="predicted"/>